<organism evidence="1">
    <name type="scientific">human gut metagenome</name>
    <dbReference type="NCBI Taxonomy" id="408170"/>
    <lineage>
        <taxon>unclassified sequences</taxon>
        <taxon>metagenomes</taxon>
        <taxon>organismal metagenomes</taxon>
    </lineage>
</organism>
<feature type="non-terminal residue" evidence="1">
    <location>
        <position position="1"/>
    </location>
</feature>
<accession>W1XZ89</accession>
<dbReference type="AlphaFoldDB" id="W1XZ89"/>
<proteinExistence type="predicted"/>
<reference evidence="1" key="1">
    <citation type="submission" date="2013-12" db="EMBL/GenBank/DDBJ databases">
        <title>A Varibaculum cambriense genome reconstructed from a premature infant gut community with otherwise low bacterial novelty that shifts toward anaerobic metabolism during the third week of life.</title>
        <authorList>
            <person name="Brown C.T."/>
            <person name="Sharon I."/>
            <person name="Thomas B.C."/>
            <person name="Castelle C.J."/>
            <person name="Morowitz M.J."/>
            <person name="Banfield J.F."/>
        </authorList>
    </citation>
    <scope>NUCLEOTIDE SEQUENCE</scope>
</reference>
<comment type="caution">
    <text evidence="1">The sequence shown here is derived from an EMBL/GenBank/DDBJ whole genome shotgun (WGS) entry which is preliminary data.</text>
</comment>
<dbReference type="EMBL" id="AZMM01010039">
    <property type="protein sequence ID" value="ETJ35592.1"/>
    <property type="molecule type" value="Genomic_DNA"/>
</dbReference>
<name>W1XZ89_9ZZZZ</name>
<gene>
    <name evidence="1" type="ORF">Q604_UNBC10039G0001</name>
</gene>
<protein>
    <submittedName>
        <fullName evidence="1">Uncharacterized protein</fullName>
    </submittedName>
</protein>
<evidence type="ECO:0000313" key="1">
    <source>
        <dbReference type="EMBL" id="ETJ35592.1"/>
    </source>
</evidence>
<sequence length="88" mass="9432">SGIVGGRAHIGGTTVSPRGDATIASDGISYNGYYIDRLQGDIVYDNGLVRTIISVRKVSFCSINYNTANAYLATFNSAYNICNLIIFS</sequence>